<dbReference type="PROSITE" id="PS51192">
    <property type="entry name" value="HELICASE_ATP_BIND_1"/>
    <property type="match status" value="1"/>
</dbReference>
<evidence type="ECO:0000256" key="7">
    <source>
        <dbReference type="ARBA" id="ARBA00038002"/>
    </source>
</evidence>
<dbReference type="FunFam" id="3.40.50.300:FF:000877">
    <property type="entry name" value="RNA helicase"/>
    <property type="match status" value="1"/>
</dbReference>
<keyword evidence="6" id="KW-0175">Coiled coil</keyword>
<dbReference type="PANTHER" id="PTHR24031">
    <property type="entry name" value="RNA HELICASE"/>
    <property type="match status" value="1"/>
</dbReference>
<gene>
    <name evidence="16" type="ORF">FWK35_00000919</name>
</gene>
<accession>A0A6G0ZGD1</accession>
<dbReference type="Pfam" id="PF23681">
    <property type="entry name" value="CTT_SPB4"/>
    <property type="match status" value="1"/>
</dbReference>
<feature type="non-terminal residue" evidence="16">
    <location>
        <position position="1"/>
    </location>
</feature>
<dbReference type="GO" id="GO:0010468">
    <property type="term" value="P:regulation of gene expression"/>
    <property type="evidence" value="ECO:0007669"/>
    <property type="project" value="UniProtKB-ARBA"/>
</dbReference>
<dbReference type="InterPro" id="IPR014001">
    <property type="entry name" value="Helicase_ATP-bd"/>
</dbReference>
<dbReference type="SMART" id="SM00487">
    <property type="entry name" value="DEXDc"/>
    <property type="match status" value="1"/>
</dbReference>
<dbReference type="GO" id="GO:0016787">
    <property type="term" value="F:hydrolase activity"/>
    <property type="evidence" value="ECO:0007669"/>
    <property type="project" value="UniProtKB-KW"/>
</dbReference>
<comment type="function">
    <text evidence="11">RNA helicase.</text>
</comment>
<organism evidence="16 17">
    <name type="scientific">Aphis craccivora</name>
    <name type="common">Cowpea aphid</name>
    <dbReference type="NCBI Taxonomy" id="307492"/>
    <lineage>
        <taxon>Eukaryota</taxon>
        <taxon>Metazoa</taxon>
        <taxon>Ecdysozoa</taxon>
        <taxon>Arthropoda</taxon>
        <taxon>Hexapoda</taxon>
        <taxon>Insecta</taxon>
        <taxon>Pterygota</taxon>
        <taxon>Neoptera</taxon>
        <taxon>Paraneoptera</taxon>
        <taxon>Hemiptera</taxon>
        <taxon>Sternorrhyncha</taxon>
        <taxon>Aphidomorpha</taxon>
        <taxon>Aphidoidea</taxon>
        <taxon>Aphididae</taxon>
        <taxon>Aphidini</taxon>
        <taxon>Aphis</taxon>
        <taxon>Aphis</taxon>
    </lineage>
</organism>
<keyword evidence="5 11" id="KW-0694">RNA-binding</keyword>
<dbReference type="InterPro" id="IPR025313">
    <property type="entry name" value="SPB4-like_CTE"/>
</dbReference>
<reference evidence="16 17" key="1">
    <citation type="submission" date="2019-08" db="EMBL/GenBank/DDBJ databases">
        <title>Whole genome of Aphis craccivora.</title>
        <authorList>
            <person name="Voronova N.V."/>
            <person name="Shulinski R.S."/>
            <person name="Bandarenka Y.V."/>
            <person name="Zhorov D.G."/>
            <person name="Warner D."/>
        </authorList>
    </citation>
    <scope>NUCLEOTIDE SEQUENCE [LARGE SCALE GENOMIC DNA]</scope>
    <source>
        <strain evidence="16">180601</strain>
        <tissue evidence="16">Whole Body</tissue>
    </source>
</reference>
<dbReference type="InterPro" id="IPR056330">
    <property type="entry name" value="CTT_SPB4"/>
</dbReference>
<evidence type="ECO:0000256" key="2">
    <source>
        <dbReference type="ARBA" id="ARBA00022801"/>
    </source>
</evidence>
<dbReference type="Pfam" id="PF00270">
    <property type="entry name" value="DEAD"/>
    <property type="match status" value="1"/>
</dbReference>
<dbReference type="GO" id="GO:0003723">
    <property type="term" value="F:RNA binding"/>
    <property type="evidence" value="ECO:0007669"/>
    <property type="project" value="UniProtKB-UniRule"/>
</dbReference>
<dbReference type="InterPro" id="IPR014014">
    <property type="entry name" value="RNA_helicase_DEAD_Q_motif"/>
</dbReference>
<evidence type="ECO:0000256" key="8">
    <source>
        <dbReference type="ARBA" id="ARBA00047984"/>
    </source>
</evidence>
<dbReference type="GO" id="GO:0003724">
    <property type="term" value="F:RNA helicase activity"/>
    <property type="evidence" value="ECO:0007669"/>
    <property type="project" value="UniProtKB-EC"/>
</dbReference>
<dbReference type="SMART" id="SM00490">
    <property type="entry name" value="HELICc"/>
    <property type="match status" value="1"/>
</dbReference>
<evidence type="ECO:0000256" key="11">
    <source>
        <dbReference type="RuleBase" id="RU365068"/>
    </source>
</evidence>
<comment type="similarity">
    <text evidence="7">Belongs to the DEAD box helicase family. DDX55/SPB4 subfamily.</text>
</comment>
<dbReference type="SUPFAM" id="SSF52540">
    <property type="entry name" value="P-loop containing nucleoside triphosphate hydrolases"/>
    <property type="match status" value="1"/>
</dbReference>
<comment type="caution">
    <text evidence="16">The sequence shown here is derived from an EMBL/GenBank/DDBJ whole genome shotgun (WGS) entry which is preliminary data.</text>
</comment>
<dbReference type="CDD" id="cd17960">
    <property type="entry name" value="DEADc_DDX55"/>
    <property type="match status" value="1"/>
</dbReference>
<dbReference type="AlphaFoldDB" id="A0A6G0ZGD1"/>
<evidence type="ECO:0000259" key="14">
    <source>
        <dbReference type="PROSITE" id="PS51194"/>
    </source>
</evidence>
<evidence type="ECO:0000313" key="16">
    <source>
        <dbReference type="EMBL" id="KAF0769901.1"/>
    </source>
</evidence>
<evidence type="ECO:0000256" key="6">
    <source>
        <dbReference type="ARBA" id="ARBA00023054"/>
    </source>
</evidence>
<keyword evidence="4 10" id="KW-0067">ATP-binding</keyword>
<evidence type="ECO:0000256" key="3">
    <source>
        <dbReference type="ARBA" id="ARBA00022806"/>
    </source>
</evidence>
<feature type="short sequence motif" description="Q motif" evidence="9">
    <location>
        <begin position="10"/>
        <end position="39"/>
    </location>
</feature>
<feature type="domain" description="DEAD-box RNA helicase Q" evidence="15">
    <location>
        <begin position="10"/>
        <end position="39"/>
    </location>
</feature>
<dbReference type="Pfam" id="PF00271">
    <property type="entry name" value="Helicase_C"/>
    <property type="match status" value="1"/>
</dbReference>
<keyword evidence="3 10" id="KW-0347">Helicase</keyword>
<name>A0A6G0ZGD1_APHCR</name>
<dbReference type="PROSITE" id="PS51195">
    <property type="entry name" value="Q_MOTIF"/>
    <property type="match status" value="1"/>
</dbReference>
<feature type="domain" description="Helicase ATP-binding" evidence="13">
    <location>
        <begin position="43"/>
        <end position="226"/>
    </location>
</feature>
<evidence type="ECO:0000256" key="10">
    <source>
        <dbReference type="RuleBase" id="RU000492"/>
    </source>
</evidence>
<evidence type="ECO:0000256" key="9">
    <source>
        <dbReference type="PROSITE-ProRule" id="PRU00552"/>
    </source>
</evidence>
<keyword evidence="2 10" id="KW-0378">Hydrolase</keyword>
<evidence type="ECO:0000259" key="15">
    <source>
        <dbReference type="PROSITE" id="PS51195"/>
    </source>
</evidence>
<dbReference type="EMBL" id="VUJU01000514">
    <property type="protein sequence ID" value="KAF0769901.1"/>
    <property type="molecule type" value="Genomic_DNA"/>
</dbReference>
<feature type="compositionally biased region" description="Basic and acidic residues" evidence="12">
    <location>
        <begin position="556"/>
        <end position="565"/>
    </location>
</feature>
<dbReference type="Gene3D" id="3.40.50.300">
    <property type="entry name" value="P-loop containing nucleotide triphosphate hydrolases"/>
    <property type="match status" value="2"/>
</dbReference>
<evidence type="ECO:0000256" key="5">
    <source>
        <dbReference type="ARBA" id="ARBA00022884"/>
    </source>
</evidence>
<evidence type="ECO:0000256" key="12">
    <source>
        <dbReference type="SAM" id="MobiDB-lite"/>
    </source>
</evidence>
<evidence type="ECO:0000259" key="13">
    <source>
        <dbReference type="PROSITE" id="PS51192"/>
    </source>
</evidence>
<dbReference type="GO" id="GO:0005524">
    <property type="term" value="F:ATP binding"/>
    <property type="evidence" value="ECO:0007669"/>
    <property type="project" value="UniProtKB-UniRule"/>
</dbReference>
<dbReference type="InterPro" id="IPR001650">
    <property type="entry name" value="Helicase_C-like"/>
</dbReference>
<feature type="region of interest" description="Disordered" evidence="12">
    <location>
        <begin position="541"/>
        <end position="575"/>
    </location>
</feature>
<keyword evidence="17" id="KW-1185">Reference proteome</keyword>
<feature type="domain" description="Helicase C-terminal" evidence="14">
    <location>
        <begin position="262"/>
        <end position="414"/>
    </location>
</feature>
<dbReference type="InterPro" id="IPR027417">
    <property type="entry name" value="P-loop_NTPase"/>
</dbReference>
<proteinExistence type="inferred from homology"/>
<comment type="domain">
    <text evidence="11">The Q motif is unique to and characteristic of the DEAD box family of RNA helicases and controls ATP binding and hydrolysis.</text>
</comment>
<evidence type="ECO:0000256" key="4">
    <source>
        <dbReference type="ARBA" id="ARBA00022840"/>
    </source>
</evidence>
<sequence length="640" mass="73239">HVSMSLAPSLKWESLNLSEPVLKTIKENFKFKCMTPIQVESIKNFLEKKKDVAAEAVTGSGKTLAFLVPMLELILKRSDPLKKHEVGGLIISPTRELATQTSHVLAEFLNNIEGVTQMLTLGGNPIETDVKAFNKNGANIIVATPGRLEDLLTRKIPNFHLHKSLKSLEMLVLDEADKLLELGFEKPINTVLQYLPTQRRTGLFSATQTKQVAMLVKAGLRNPIMVIVKEKHCLNPKSNQIESISTPSALQNYYTICDADKKLAFLVTFLKKNGLNSKYMLFLSTCACVEYFSIILRSLIPEINLFSLHGKMNNKRYKIFELFWKAERGILICTDVMARGVDIPEVNWVIQYDPPNNASSFVHRAGRTARVGKSGSSLVMLMPNEDAYIHFIYSNQKVILELMPELEVENVDLIVEKVRKRQLKDRTIFDKANKAFVSYIQAYSKHECHLLLRIKDLEFGKLATGFGLLRLPKMPELKNKDTSDFIPVDIDFNSIKYQNNEREESRQKKLQNYMETGIWLGQTKHKKGLKQTVAWADAKQKKLERREKRKKKKELRKQMELEGKAKAKKKREQAFSPEELNDLAKDIALMKKLKNKKVIFKISIYELNCLTRKNNIFIIGLKGHKLISKEQFDLEFGENV</sequence>
<protein>
    <recommendedName>
        <fullName evidence="11">ATP-dependent RNA helicase</fullName>
        <ecNumber evidence="11">3.6.4.13</ecNumber>
    </recommendedName>
</protein>
<dbReference type="PROSITE" id="PS51194">
    <property type="entry name" value="HELICASE_CTER"/>
    <property type="match status" value="1"/>
</dbReference>
<dbReference type="EC" id="3.6.4.13" evidence="11"/>
<dbReference type="OrthoDB" id="7396459at2759"/>
<evidence type="ECO:0000256" key="1">
    <source>
        <dbReference type="ARBA" id="ARBA00022741"/>
    </source>
</evidence>
<comment type="catalytic activity">
    <reaction evidence="8 11">
        <text>ATP + H2O = ADP + phosphate + H(+)</text>
        <dbReference type="Rhea" id="RHEA:13065"/>
        <dbReference type="ChEBI" id="CHEBI:15377"/>
        <dbReference type="ChEBI" id="CHEBI:15378"/>
        <dbReference type="ChEBI" id="CHEBI:30616"/>
        <dbReference type="ChEBI" id="CHEBI:43474"/>
        <dbReference type="ChEBI" id="CHEBI:456216"/>
        <dbReference type="EC" id="3.6.4.13"/>
    </reaction>
</comment>
<dbReference type="Pfam" id="PF13959">
    <property type="entry name" value="CTE_SPB4"/>
    <property type="match status" value="1"/>
</dbReference>
<dbReference type="InterPro" id="IPR011545">
    <property type="entry name" value="DEAD/DEAH_box_helicase_dom"/>
</dbReference>
<dbReference type="SMART" id="SM01178">
    <property type="entry name" value="DUF4217"/>
    <property type="match status" value="1"/>
</dbReference>
<dbReference type="InterPro" id="IPR000629">
    <property type="entry name" value="RNA-helicase_DEAD-box_CS"/>
</dbReference>
<dbReference type="CDD" id="cd18787">
    <property type="entry name" value="SF2_C_DEAD"/>
    <property type="match status" value="1"/>
</dbReference>
<keyword evidence="1 10" id="KW-0547">Nucleotide-binding</keyword>
<dbReference type="PROSITE" id="PS00039">
    <property type="entry name" value="DEAD_ATP_HELICASE"/>
    <property type="match status" value="1"/>
</dbReference>
<dbReference type="Proteomes" id="UP000478052">
    <property type="component" value="Unassembled WGS sequence"/>
</dbReference>
<evidence type="ECO:0000313" key="17">
    <source>
        <dbReference type="Proteomes" id="UP000478052"/>
    </source>
</evidence>